<dbReference type="PROSITE" id="PS50011">
    <property type="entry name" value="PROTEIN_KINASE_DOM"/>
    <property type="match status" value="1"/>
</dbReference>
<dbReference type="SUPFAM" id="SSF56112">
    <property type="entry name" value="Protein kinase-like (PK-like)"/>
    <property type="match status" value="1"/>
</dbReference>
<dbReference type="InterPro" id="IPR051681">
    <property type="entry name" value="Ser/Thr_Kinases-Pseudokinases"/>
</dbReference>
<dbReference type="EMBL" id="CAXHTA020000010">
    <property type="protein sequence ID" value="CAL5224098.1"/>
    <property type="molecule type" value="Genomic_DNA"/>
</dbReference>
<evidence type="ECO:0000256" key="2">
    <source>
        <dbReference type="SAM" id="MobiDB-lite"/>
    </source>
</evidence>
<feature type="region of interest" description="Disordered" evidence="2">
    <location>
        <begin position="1"/>
        <end position="84"/>
    </location>
</feature>
<organism evidence="4 5">
    <name type="scientific">Coccomyxa viridis</name>
    <dbReference type="NCBI Taxonomy" id="1274662"/>
    <lineage>
        <taxon>Eukaryota</taxon>
        <taxon>Viridiplantae</taxon>
        <taxon>Chlorophyta</taxon>
        <taxon>core chlorophytes</taxon>
        <taxon>Trebouxiophyceae</taxon>
        <taxon>Trebouxiophyceae incertae sedis</taxon>
        <taxon>Coccomyxaceae</taxon>
        <taxon>Coccomyxa</taxon>
    </lineage>
</organism>
<keyword evidence="1" id="KW-0547">Nucleotide-binding</keyword>
<evidence type="ECO:0000259" key="3">
    <source>
        <dbReference type="PROSITE" id="PS50011"/>
    </source>
</evidence>
<evidence type="ECO:0000313" key="4">
    <source>
        <dbReference type="EMBL" id="CAL5224098.1"/>
    </source>
</evidence>
<dbReference type="Gene3D" id="3.30.200.20">
    <property type="entry name" value="Phosphorylase Kinase, domain 1"/>
    <property type="match status" value="1"/>
</dbReference>
<feature type="binding site" evidence="1">
    <location>
        <position position="591"/>
    </location>
    <ligand>
        <name>ATP</name>
        <dbReference type="ChEBI" id="CHEBI:30616"/>
    </ligand>
</feature>
<accession>A0ABP1G0X3</accession>
<feature type="domain" description="Protein kinase" evidence="3">
    <location>
        <begin position="564"/>
        <end position="871"/>
    </location>
</feature>
<proteinExistence type="predicted"/>
<dbReference type="InterPro" id="IPR017441">
    <property type="entry name" value="Protein_kinase_ATP_BS"/>
</dbReference>
<reference evidence="4 5" key="1">
    <citation type="submission" date="2024-06" db="EMBL/GenBank/DDBJ databases">
        <authorList>
            <person name="Kraege A."/>
            <person name="Thomma B."/>
        </authorList>
    </citation>
    <scope>NUCLEOTIDE SEQUENCE [LARGE SCALE GENOMIC DNA]</scope>
</reference>
<evidence type="ECO:0000256" key="1">
    <source>
        <dbReference type="PROSITE-ProRule" id="PRU10141"/>
    </source>
</evidence>
<dbReference type="InterPro" id="IPR001245">
    <property type="entry name" value="Ser-Thr/Tyr_kinase_cat_dom"/>
</dbReference>
<dbReference type="Pfam" id="PF07714">
    <property type="entry name" value="PK_Tyr_Ser-Thr"/>
    <property type="match status" value="1"/>
</dbReference>
<feature type="compositionally biased region" description="Polar residues" evidence="2">
    <location>
        <begin position="101"/>
        <end position="124"/>
    </location>
</feature>
<dbReference type="InterPro" id="IPR008266">
    <property type="entry name" value="Tyr_kinase_AS"/>
</dbReference>
<name>A0ABP1G0X3_9CHLO</name>
<keyword evidence="5" id="KW-1185">Reference proteome</keyword>
<feature type="compositionally biased region" description="Polar residues" evidence="2">
    <location>
        <begin position="18"/>
        <end position="28"/>
    </location>
</feature>
<dbReference type="PANTHER" id="PTHR44329:SF214">
    <property type="entry name" value="PROTEIN KINASE DOMAIN-CONTAINING PROTEIN"/>
    <property type="match status" value="1"/>
</dbReference>
<dbReference type="PROSITE" id="PS00107">
    <property type="entry name" value="PROTEIN_KINASE_ATP"/>
    <property type="match status" value="1"/>
</dbReference>
<feature type="compositionally biased region" description="Polar residues" evidence="2">
    <location>
        <begin position="142"/>
        <end position="153"/>
    </location>
</feature>
<dbReference type="InterPro" id="IPR011009">
    <property type="entry name" value="Kinase-like_dom_sf"/>
</dbReference>
<feature type="compositionally biased region" description="Basic and acidic residues" evidence="2">
    <location>
        <begin position="72"/>
        <end position="83"/>
    </location>
</feature>
<feature type="region of interest" description="Disordered" evidence="2">
    <location>
        <begin position="101"/>
        <end position="167"/>
    </location>
</feature>
<dbReference type="PANTHER" id="PTHR44329">
    <property type="entry name" value="SERINE/THREONINE-PROTEIN KINASE TNNI3K-RELATED"/>
    <property type="match status" value="1"/>
</dbReference>
<keyword evidence="1" id="KW-0067">ATP-binding</keyword>
<dbReference type="Proteomes" id="UP001497392">
    <property type="component" value="Unassembled WGS sequence"/>
</dbReference>
<dbReference type="Gene3D" id="1.10.510.10">
    <property type="entry name" value="Transferase(Phosphotransferase) domain 1"/>
    <property type="match status" value="1"/>
</dbReference>
<dbReference type="PRINTS" id="PR00109">
    <property type="entry name" value="TYRKINASE"/>
</dbReference>
<dbReference type="InterPro" id="IPR000719">
    <property type="entry name" value="Prot_kinase_dom"/>
</dbReference>
<gene>
    <name evidence="4" type="primary">g6727</name>
    <name evidence="4" type="ORF">VP750_LOCUS5757</name>
</gene>
<sequence>MGACASSPVVDDVHARQPAQSNTSNEENAPQKAAEVSGGHTGAEARKSIATSEARTSESSCRQSDELMALPADKHANHCHDSASSHPGQFAYVLSTLASNTSTPKSMSRQGSRGTPSGTPSARSASPWAAGDFAGLAGSIPERQSSLRTASSLTREDSQDIAPVSEGIVFQPDMPVSPFQRDIGTHQMRQRLSLDATSLVRQGGSLESMTFERKQQVNRRYSMSVDAMRAPAAGQQSTGVVKDVQKSAQAGIERILGLCKSIFRVDSVLLHLRDGDTVFARPGDAAFGEQQRRTACNKLAPPDDKAAVCEDPEGDARQVPSFSALLKPQGLEDAPDVRAALQFFAGSPLVAPNGYRLGSMCLLHGQPMKLSAANMAILKNMSDLMTRELWGAYEDSYKQRILQLKKVTDCYSEPHMFVEVSDLQPWVILSLNAGALKTTGLEGQDVVDKKLWDIFERLSSSNGQKSRNWAERASKGFGFTLTNMKRRSHASSSAEAVTFSLNFRHAAECCIAKPAARELITQGNGEMKPRPVSNAGRHCYFVGIRVEATAPLTSAVERTPFVGLQLGQMLGKGAYGRVYKGYHRGNLIAVKVCSSCNLRCNQEGVPIEAFLKDHLQHPQLVRLIDSATAQRTAMPRFGRRESMDVQAGMTPPRSSSAFLSDEIADMQLQTELETWLLLEYCDMGTLMDAVSKEWFRSCPKGPASSATVLAVALEIAAGMSYLHDRGIVHGDLSSGNILLASTSTMRHGFTAKVSDFGLAREMDIQSKIATNTTGTVTYMPPETIADGMVSKAADVYAFGVLLWEMLSGERAWANLTPPQVMVAVTCQNKVLEFPSWTMHDIARLGRQCMSKNPKERPTFEEISRSLKHTTSKLLRADSSDLSNFRSLSCP</sequence>
<dbReference type="PROSITE" id="PS00109">
    <property type="entry name" value="PROTEIN_KINASE_TYR"/>
    <property type="match status" value="1"/>
</dbReference>
<protein>
    <submittedName>
        <fullName evidence="4">G6727 protein</fullName>
    </submittedName>
</protein>
<evidence type="ECO:0000313" key="5">
    <source>
        <dbReference type="Proteomes" id="UP001497392"/>
    </source>
</evidence>
<feature type="compositionally biased region" description="Polar residues" evidence="2">
    <location>
        <begin position="49"/>
        <end position="62"/>
    </location>
</feature>
<comment type="caution">
    <text evidence="4">The sequence shown here is derived from an EMBL/GenBank/DDBJ whole genome shotgun (WGS) entry which is preliminary data.</text>
</comment>